<sequence length="976" mass="107849">MPRSKPNPDFEIHVDPSCLSAPMDEETQPHTTEQNENTDAHIRVDDTASVEGAASPETTSTLPEAPSAAPENLEAAEANPKHDEEETGAEHLEESELEQDPSAVGMEGKSSTIETDIAAADKSDHDHESHVHPSIEEDILDTAQEGESPRGLSSPRRTSKRTEAMIRAAARDILEHIDDHKNDKAGDNDEETGDISVLSERTGESYDPHDAEHSYTEQSESGDGDDASHISHNPTADAGGDSSSQHEVTDDETFSDKSPRSSLGSYDGGSESGKRIDADNMTTVTRSPRISDISQYDKEDFVPTARGTPRPPFRTPSDVRAMQMSSPTPSLIGSPRSPRSTKRHFPTVSRLGTPTASTQYSPKGKSTPPRFKTKQEAPLVLLHVTLLPLRWMWGDLVNNLDPTEMSEQAKTLRDAWQMLQDRVGDTVIERGILLGHPQNDYEVLEERLLEALELPVRRRARILECGHYLGPSNEITMGEEEESEDEYGQERRQSAYKRHWCGTCKNEIQYDALGTSKIFRVKVYASNGLMRAGAWAACWKEMERVDAELEPIVDPAVQNEIVRLAASQRERELSHREEAEIVKEVEKQFEEELKNEQAGLLHAQDEVPTNHLEPEPALEPTPEPTPEPIPEPTRPSRSARRRQRDEERLREIYEDTPPPPETHAEAPPSHEHRHPDSYIPPPSPRSPSQDAYERREAKRQNYQGASLPQLLLEALRVLVQDRKNVAIIALSVFVLMLALRSAPSQQSYEPIISGIKDVPKMHQAPILETPQPVAQQQSQLPNVESKVEVQNHQEYSESQQSATEVESVYSAPGHGRVADSVSQPIPVQDAATAAQSVSTVYGPCETPMASQQTTASQVASEVPYSEETETVTQKKVVRVVQTVTETEAETETAVETVTVKATPIPESATPSVVEEMVADENVEGGEELMDELVDEQTALSEEVDDQAGVSDEVDGFLTFNMGSEAEAMPEDVGEEV</sequence>
<dbReference type="Proteomes" id="UP001295740">
    <property type="component" value="Unassembled WGS sequence"/>
</dbReference>
<feature type="compositionally biased region" description="Basic and acidic residues" evidence="2">
    <location>
        <begin position="201"/>
        <end position="215"/>
    </location>
</feature>
<evidence type="ECO:0000313" key="3">
    <source>
        <dbReference type="EMBL" id="CAJ2512062.1"/>
    </source>
</evidence>
<protein>
    <submittedName>
        <fullName evidence="3">Uu.00g076870.m01.CDS01</fullName>
    </submittedName>
</protein>
<feature type="compositionally biased region" description="Polar residues" evidence="2">
    <location>
        <begin position="280"/>
        <end position="294"/>
    </location>
</feature>
<reference evidence="3" key="1">
    <citation type="submission" date="2023-10" db="EMBL/GenBank/DDBJ databases">
        <authorList>
            <person name="Hackl T."/>
        </authorList>
    </citation>
    <scope>NUCLEOTIDE SEQUENCE</scope>
</reference>
<feature type="compositionally biased region" description="Polar residues" evidence="2">
    <location>
        <begin position="350"/>
        <end position="361"/>
    </location>
</feature>
<name>A0AAI8YLW0_9PEZI</name>
<dbReference type="PANTHER" id="PTHR13037">
    <property type="entry name" value="FORMIN"/>
    <property type="match status" value="1"/>
</dbReference>
<evidence type="ECO:0000256" key="2">
    <source>
        <dbReference type="SAM" id="MobiDB-lite"/>
    </source>
</evidence>
<feature type="compositionally biased region" description="Low complexity" evidence="2">
    <location>
        <begin position="62"/>
        <end position="78"/>
    </location>
</feature>
<organism evidence="3 4">
    <name type="scientific">Anthostomella pinea</name>
    <dbReference type="NCBI Taxonomy" id="933095"/>
    <lineage>
        <taxon>Eukaryota</taxon>
        <taxon>Fungi</taxon>
        <taxon>Dikarya</taxon>
        <taxon>Ascomycota</taxon>
        <taxon>Pezizomycotina</taxon>
        <taxon>Sordariomycetes</taxon>
        <taxon>Xylariomycetidae</taxon>
        <taxon>Xylariales</taxon>
        <taxon>Xylariaceae</taxon>
        <taxon>Anthostomella</taxon>
    </lineage>
</organism>
<feature type="compositionally biased region" description="Basic and acidic residues" evidence="2">
    <location>
        <begin position="79"/>
        <end position="94"/>
    </location>
</feature>
<dbReference type="AlphaFoldDB" id="A0AAI8YLW0"/>
<evidence type="ECO:0000313" key="4">
    <source>
        <dbReference type="Proteomes" id="UP001295740"/>
    </source>
</evidence>
<dbReference type="PANTHER" id="PTHR13037:SF24">
    <property type="entry name" value="POLYCOMB PROTEIN PCL-RELATED"/>
    <property type="match status" value="1"/>
</dbReference>
<feature type="region of interest" description="Disordered" evidence="2">
    <location>
        <begin position="603"/>
        <end position="701"/>
    </location>
</feature>
<feature type="compositionally biased region" description="Basic and acidic residues" evidence="2">
    <location>
        <begin position="119"/>
        <end position="135"/>
    </location>
</feature>
<gene>
    <name evidence="3" type="ORF">KHLLAP_LOCUS12530</name>
</gene>
<dbReference type="EMBL" id="CAUWAG010000018">
    <property type="protein sequence ID" value="CAJ2512062.1"/>
    <property type="molecule type" value="Genomic_DNA"/>
</dbReference>
<comment type="caution">
    <text evidence="3">The sequence shown here is derived from an EMBL/GenBank/DDBJ whole genome shotgun (WGS) entry which is preliminary data.</text>
</comment>
<evidence type="ECO:0000256" key="1">
    <source>
        <dbReference type="ARBA" id="ARBA00022581"/>
    </source>
</evidence>
<accession>A0AAI8YLW0</accession>
<feature type="compositionally biased region" description="Basic and acidic residues" evidence="2">
    <location>
        <begin position="1"/>
        <end position="14"/>
    </location>
</feature>
<keyword evidence="4" id="KW-1185">Reference proteome</keyword>
<proteinExistence type="predicted"/>
<feature type="region of interest" description="Disordered" evidence="2">
    <location>
        <begin position="1"/>
        <end position="372"/>
    </location>
</feature>
<feature type="compositionally biased region" description="Basic and acidic residues" evidence="2">
    <location>
        <begin position="160"/>
        <end position="187"/>
    </location>
</feature>
<keyword evidence="1" id="KW-0945">Host-virus interaction</keyword>
<feature type="compositionally biased region" description="Basic and acidic residues" evidence="2">
    <location>
        <begin position="662"/>
        <end position="676"/>
    </location>
</feature>
<feature type="compositionally biased region" description="Pro residues" evidence="2">
    <location>
        <begin position="617"/>
        <end position="633"/>
    </location>
</feature>
<feature type="compositionally biased region" description="Basic and acidic residues" evidence="2">
    <location>
        <begin position="643"/>
        <end position="653"/>
    </location>
</feature>